<dbReference type="AlphaFoldDB" id="A0A8S2RY85"/>
<evidence type="ECO:0000313" key="2">
    <source>
        <dbReference type="Proteomes" id="UP000681967"/>
    </source>
</evidence>
<proteinExistence type="predicted"/>
<sequence length="105" mass="11355">TTTTITATVATPIPLVLPIRTNSRKGSSAQSLVDVNFKLKPVTSLSSSSSLTQNDTIKTVNQQSILSTEPLKSTFTDEEELVLLGRTKISKLRLSNVISDSTYQT</sequence>
<protein>
    <submittedName>
        <fullName evidence="1">Uncharacterized protein</fullName>
    </submittedName>
</protein>
<dbReference type="Proteomes" id="UP000681967">
    <property type="component" value="Unassembled WGS sequence"/>
</dbReference>
<feature type="non-terminal residue" evidence="1">
    <location>
        <position position="1"/>
    </location>
</feature>
<reference evidence="1" key="1">
    <citation type="submission" date="2021-02" db="EMBL/GenBank/DDBJ databases">
        <authorList>
            <person name="Nowell W R."/>
        </authorList>
    </citation>
    <scope>NUCLEOTIDE SEQUENCE</scope>
</reference>
<organism evidence="1 2">
    <name type="scientific">Rotaria magnacalcarata</name>
    <dbReference type="NCBI Taxonomy" id="392030"/>
    <lineage>
        <taxon>Eukaryota</taxon>
        <taxon>Metazoa</taxon>
        <taxon>Spiralia</taxon>
        <taxon>Gnathifera</taxon>
        <taxon>Rotifera</taxon>
        <taxon>Eurotatoria</taxon>
        <taxon>Bdelloidea</taxon>
        <taxon>Philodinida</taxon>
        <taxon>Philodinidae</taxon>
        <taxon>Rotaria</taxon>
    </lineage>
</organism>
<comment type="caution">
    <text evidence="1">The sequence shown here is derived from an EMBL/GenBank/DDBJ whole genome shotgun (WGS) entry which is preliminary data.</text>
</comment>
<gene>
    <name evidence="1" type="ORF">BYL167_LOCUS23036</name>
</gene>
<name>A0A8S2RY85_9BILA</name>
<evidence type="ECO:0000313" key="1">
    <source>
        <dbReference type="EMBL" id="CAF4186228.1"/>
    </source>
</evidence>
<accession>A0A8S2RY85</accession>
<feature type="non-terminal residue" evidence="1">
    <location>
        <position position="105"/>
    </location>
</feature>
<dbReference type="EMBL" id="CAJOBH010015264">
    <property type="protein sequence ID" value="CAF4186228.1"/>
    <property type="molecule type" value="Genomic_DNA"/>
</dbReference>